<protein>
    <submittedName>
        <fullName evidence="1">Uncharacterized protein</fullName>
    </submittedName>
</protein>
<dbReference type="PATRIC" id="fig|442.7.peg.79"/>
<evidence type="ECO:0000313" key="2">
    <source>
        <dbReference type="Proteomes" id="UP000075573"/>
    </source>
</evidence>
<comment type="caution">
    <text evidence="1">The sequence shown here is derived from an EMBL/GenBank/DDBJ whole genome shotgun (WGS) entry which is preliminary data.</text>
</comment>
<reference evidence="1 2" key="1">
    <citation type="submission" date="2015-06" db="EMBL/GenBank/DDBJ databases">
        <title>Improved classification and identification of acetic acid bacteria using matrix-assisted laser desorption/ionization time-of-flight mass spectrometry; Gluconobacter nephelii and Gluconobacter uchimurae are later heterotypic synonyms of Gluconobacter japonicus and Gluconobacter oxydans, respectively.</title>
        <authorList>
            <person name="Li L."/>
            <person name="Cleenwerck I."/>
            <person name="De Vuyst L."/>
            <person name="Vandamme P."/>
        </authorList>
    </citation>
    <scope>NUCLEOTIDE SEQUENCE [LARGE SCALE GENOMIC DNA]</scope>
    <source>
        <strain evidence="1 2">LMG 1764</strain>
    </source>
</reference>
<dbReference type="AlphaFoldDB" id="A0A149QQ01"/>
<dbReference type="Proteomes" id="UP000075573">
    <property type="component" value="Unassembled WGS sequence"/>
</dbReference>
<dbReference type="EMBL" id="LHZB01000121">
    <property type="protein sequence ID" value="KXU99263.1"/>
    <property type="molecule type" value="Genomic_DNA"/>
</dbReference>
<gene>
    <name evidence="1" type="ORF">AD929_15840</name>
</gene>
<evidence type="ECO:0000313" key="1">
    <source>
        <dbReference type="EMBL" id="KXU99263.1"/>
    </source>
</evidence>
<accession>A0A149QQ01</accession>
<sequence length="197" mass="22004">MGEFKHNWPALLPRINEMRSNGLGYRQIAASLEMSVGTYNGGLRVLKAMGLQVAPIMRDGGYAAVNDLDALQEQIIDLLPTGMSQPKMGEQLGVKAHIVFHAFRKLTKEQRKIWEDAKSASRQNRFANTVQRRQDPALRRSQCVKIAQAVAETFQPPRRRLGGQSHPAMPVGGVAWAAMWNGNPPPYPHDMMKGRFC</sequence>
<proteinExistence type="predicted"/>
<name>A0A149QQ01_9PROT</name>
<organism evidence="1 2">
    <name type="scientific">Gluconobacter potus</name>
    <dbReference type="NCBI Taxonomy" id="2724927"/>
    <lineage>
        <taxon>Bacteria</taxon>
        <taxon>Pseudomonadati</taxon>
        <taxon>Pseudomonadota</taxon>
        <taxon>Alphaproteobacteria</taxon>
        <taxon>Acetobacterales</taxon>
        <taxon>Acetobacteraceae</taxon>
        <taxon>Gluconobacter</taxon>
    </lineage>
</organism>